<dbReference type="InterPro" id="IPR036388">
    <property type="entry name" value="WH-like_DNA-bd_sf"/>
</dbReference>
<dbReference type="STRING" id="437022.CC99x_00609"/>
<sequence length="223" mass="25626">MSKSNLQVSLEIVLFSLIAEKLHVYVQNCATAPYIDKYCLPHGDILFTEDNTIEEAIMRTLKALQFKSLSYIEQVKTIGGIARDPRGWSLAVVYYGFVAVDKMIDSTNIQWIAIDDLQANDFAFDHALIVQESHQRLKSKALYTSLPAFLLPEEFTLTDLQKAYEAVLDCKIEKKSFRRRMLDAHILAETEKVRRANHRPAQVYQLIDQTPHIFNRIIEGARH</sequence>
<dbReference type="Proteomes" id="UP000051494">
    <property type="component" value="Unassembled WGS sequence"/>
</dbReference>
<accession>A0A0Q9YGC4</accession>
<dbReference type="InterPro" id="IPR036390">
    <property type="entry name" value="WH_DNA-bd_sf"/>
</dbReference>
<feature type="domain" description="NrtR DNA-binding winged helix" evidence="1">
    <location>
        <begin position="148"/>
        <end position="206"/>
    </location>
</feature>
<dbReference type="SUPFAM" id="SSF55811">
    <property type="entry name" value="Nudix"/>
    <property type="match status" value="1"/>
</dbReference>
<evidence type="ECO:0000259" key="1">
    <source>
        <dbReference type="Pfam" id="PF21906"/>
    </source>
</evidence>
<reference evidence="3" key="2">
    <citation type="journal article" date="2016" name="Genome Announc.">
        <title>Draft Genome Sequences of Two Novel Amoeba-Resistant Intranuclear Bacteria, 'Candidatus Berkiella cookevillensis' and 'Candidatus Berkiella aquae'.</title>
        <authorList>
            <person name="Mehari Y.T."/>
            <person name="Arivett B.A."/>
            <person name="Farone A.L."/>
            <person name="Gunderson J.H."/>
            <person name="Farone M.B."/>
        </authorList>
    </citation>
    <scope>NUCLEOTIDE SEQUENCE</scope>
    <source>
        <strain evidence="3">CC99</strain>
    </source>
</reference>
<keyword evidence="4" id="KW-1185">Reference proteome</keyword>
<dbReference type="RefSeq" id="WP_057623521.1">
    <property type="nucleotide sequence ID" value="NZ_LKHV02000001.1"/>
</dbReference>
<evidence type="ECO:0000313" key="2">
    <source>
        <dbReference type="EMBL" id="KRG19596.1"/>
    </source>
</evidence>
<dbReference type="InterPro" id="IPR054105">
    <property type="entry name" value="WHD_NrtR"/>
</dbReference>
<evidence type="ECO:0000313" key="4">
    <source>
        <dbReference type="Proteomes" id="UP000051494"/>
    </source>
</evidence>
<dbReference type="EMBL" id="LKHV01000002">
    <property type="protein sequence ID" value="KRG19596.1"/>
    <property type="molecule type" value="Genomic_DNA"/>
</dbReference>
<proteinExistence type="predicted"/>
<dbReference type="Pfam" id="PF21906">
    <property type="entry name" value="WHD_NrtR"/>
    <property type="match status" value="1"/>
</dbReference>
<protein>
    <recommendedName>
        <fullName evidence="1">NrtR DNA-binding winged helix domain-containing protein</fullName>
    </recommendedName>
</protein>
<dbReference type="Gene3D" id="1.10.10.10">
    <property type="entry name" value="Winged helix-like DNA-binding domain superfamily/Winged helix DNA-binding domain"/>
    <property type="match status" value="1"/>
</dbReference>
<gene>
    <name evidence="3" type="ORF">CC99x_001605</name>
    <name evidence="2" type="ORF">CC99x_00609</name>
</gene>
<reference evidence="3" key="3">
    <citation type="submission" date="2021-06" db="EMBL/GenBank/DDBJ databases">
        <title>Genomic Description and Analysis of Intracellular Bacteria, Candidatus Berkiella cookevillensis and Candidatus Berkiella aquae.</title>
        <authorList>
            <person name="Kidane D.T."/>
            <person name="Mehari Y.T."/>
            <person name="Rice F.C."/>
            <person name="Arivett B.A."/>
            <person name="Farone A.L."/>
            <person name="Berk S.G."/>
            <person name="Farone M.B."/>
        </authorList>
    </citation>
    <scope>NUCLEOTIDE SEQUENCE</scope>
    <source>
        <strain evidence="3">CC99</strain>
    </source>
</reference>
<comment type="caution">
    <text evidence="2">The sequence shown here is derived from an EMBL/GenBank/DDBJ whole genome shotgun (WGS) entry which is preliminary data.</text>
</comment>
<dbReference type="Gene3D" id="3.90.79.10">
    <property type="entry name" value="Nucleoside Triphosphate Pyrophosphohydrolase"/>
    <property type="match status" value="1"/>
</dbReference>
<dbReference type="AlphaFoldDB" id="A0A0Q9YGC4"/>
<dbReference type="CDD" id="cd18873">
    <property type="entry name" value="NUDIX_NadM_like"/>
    <property type="match status" value="1"/>
</dbReference>
<reference evidence="2" key="1">
    <citation type="submission" date="2015-09" db="EMBL/GenBank/DDBJ databases">
        <title>Draft Genome Sequences of Two Novel Amoeba-resistant Intranuclear Bacteria, Candidatus Berkiella cookevillensis and Candidatus Berkiella aquae.</title>
        <authorList>
            <person name="Mehari Y.T."/>
            <person name="Arivett B.A."/>
            <person name="Farone A.L."/>
            <person name="Gunderson J.H."/>
            <person name="Farone M.B."/>
        </authorList>
    </citation>
    <scope>NUCLEOTIDE SEQUENCE [LARGE SCALE GENOMIC DNA]</scope>
    <source>
        <strain evidence="2">CC99</strain>
    </source>
</reference>
<dbReference type="SUPFAM" id="SSF46785">
    <property type="entry name" value="Winged helix' DNA-binding domain"/>
    <property type="match status" value="1"/>
</dbReference>
<evidence type="ECO:0000313" key="3">
    <source>
        <dbReference type="EMBL" id="MCS5707593.1"/>
    </source>
</evidence>
<dbReference type="EMBL" id="LKHV02000001">
    <property type="protein sequence ID" value="MCS5707593.1"/>
    <property type="molecule type" value="Genomic_DNA"/>
</dbReference>
<organism evidence="2">
    <name type="scientific">Candidatus Berkiella cookevillensis</name>
    <dbReference type="NCBI Taxonomy" id="437022"/>
    <lineage>
        <taxon>Bacteria</taxon>
        <taxon>Pseudomonadati</taxon>
        <taxon>Pseudomonadota</taxon>
        <taxon>Gammaproteobacteria</taxon>
        <taxon>Candidatus Berkiellales</taxon>
        <taxon>Candidatus Berkiellaceae</taxon>
        <taxon>Candidatus Berkiella</taxon>
    </lineage>
</organism>
<name>A0A0Q9YGC4_9GAMM</name>
<dbReference type="InterPro" id="IPR015797">
    <property type="entry name" value="NUDIX_hydrolase-like_dom_sf"/>
</dbReference>
<dbReference type="OrthoDB" id="542521at2"/>